<proteinExistence type="predicted"/>
<organism evidence="1 2">
    <name type="scientific">Klebsiella pneumoniae</name>
    <dbReference type="NCBI Taxonomy" id="573"/>
    <lineage>
        <taxon>Bacteria</taxon>
        <taxon>Pseudomonadati</taxon>
        <taxon>Pseudomonadota</taxon>
        <taxon>Gammaproteobacteria</taxon>
        <taxon>Enterobacterales</taxon>
        <taxon>Enterobacteriaceae</taxon>
        <taxon>Klebsiella/Raoultella group</taxon>
        <taxon>Klebsiella</taxon>
        <taxon>Klebsiella pneumoniae complex</taxon>
    </lineage>
</organism>
<dbReference type="AlphaFoldDB" id="A0A378CAE5"/>
<gene>
    <name evidence="1" type="ORF">NCTC11679_03096</name>
</gene>
<dbReference type="RefSeq" id="WP_101516498.1">
    <property type="nucleotide sequence ID" value="NZ_CP083063.1"/>
</dbReference>
<evidence type="ECO:0000313" key="2">
    <source>
        <dbReference type="Proteomes" id="UP000255239"/>
    </source>
</evidence>
<protein>
    <submittedName>
        <fullName evidence="1">Uncharacterized protein</fullName>
    </submittedName>
</protein>
<evidence type="ECO:0000313" key="1">
    <source>
        <dbReference type="EMBL" id="STV64590.1"/>
    </source>
</evidence>
<name>A0A378CAE5_KLEPN</name>
<dbReference type="NCBIfam" id="NF045477">
    <property type="entry name" value="LPO_1073_dom"/>
    <property type="match status" value="1"/>
</dbReference>
<sequence length="301" mass="33988">MNLFEKSGQSVGDNSSAIQVTGDAHFGNTTTEVMAICQLMVKSEMASLREDAFALVDSRAQEFGNQIAEKLSKDVDEKLRAKLADPDMQYTLNQAVVQVARKGFDAKSELLKELIVSKFKSTEEEENLILDHALDITQRLTTSEIKLLSLVYYFRYCSKIVHGVNITNIVDHRTEVPTGAGLTFETCLNIMAQVYKEYNIDYQRIISTMDSIKRVNKQMLVIKGCINAEQHYEKNYIDLIKERTGIELTDEESFKKNFATLSSIIEAFSIQGISELNKYVLSPLGCVIAKNYLEAHNFLSH</sequence>
<reference evidence="1 2" key="1">
    <citation type="submission" date="2018-06" db="EMBL/GenBank/DDBJ databases">
        <authorList>
            <consortium name="Pathogen Informatics"/>
            <person name="Doyle S."/>
        </authorList>
    </citation>
    <scope>NUCLEOTIDE SEQUENCE [LARGE SCALE GENOMIC DNA]</scope>
    <source>
        <strain evidence="1 2">NCTC11679</strain>
    </source>
</reference>
<dbReference type="InterPro" id="IPR053773">
    <property type="entry name" value="Vpar_1526-like"/>
</dbReference>
<accession>A0A378CAE5</accession>
<dbReference type="EMBL" id="UGMG01000001">
    <property type="protein sequence ID" value="STV64590.1"/>
    <property type="molecule type" value="Genomic_DNA"/>
</dbReference>
<dbReference type="Proteomes" id="UP000255239">
    <property type="component" value="Unassembled WGS sequence"/>
</dbReference>